<evidence type="ECO:0000313" key="5">
    <source>
        <dbReference type="EMBL" id="ABL77955.1"/>
    </source>
</evidence>
<dbReference type="InterPro" id="IPR029028">
    <property type="entry name" value="Alpha/beta_knot_MTases"/>
</dbReference>
<dbReference type="GeneID" id="4600513"/>
<dbReference type="OrthoDB" id="27492at2157"/>
<organism evidence="5 6">
    <name type="scientific">Thermofilum pendens (strain DSM 2475 / Hrk 5)</name>
    <dbReference type="NCBI Taxonomy" id="368408"/>
    <lineage>
        <taxon>Archaea</taxon>
        <taxon>Thermoproteota</taxon>
        <taxon>Thermoprotei</taxon>
        <taxon>Thermofilales</taxon>
        <taxon>Thermofilaceae</taxon>
        <taxon>Thermofilum</taxon>
    </lineage>
</organism>
<gene>
    <name evidence="5" type="ordered locus">Tpen_0549</name>
</gene>
<dbReference type="Gene3D" id="3.40.1280.10">
    <property type="match status" value="1"/>
</dbReference>
<dbReference type="PANTHER" id="PTHR40703">
    <property type="entry name" value="TRNA (PSEUDOURIDINE(54)-N(1))-METHYLTRANSFERASE"/>
    <property type="match status" value="1"/>
</dbReference>
<dbReference type="PANTHER" id="PTHR40703:SF1">
    <property type="entry name" value="TRNA (PSEUDOURIDINE(54)-N(1))-METHYLTRANSFERASE"/>
    <property type="match status" value="1"/>
</dbReference>
<keyword evidence="6" id="KW-1185">Reference proteome</keyword>
<dbReference type="InterPro" id="IPR029026">
    <property type="entry name" value="tRNA_m1G_MTases_N"/>
</dbReference>
<dbReference type="EnsemblBacteria" id="ABL77955">
    <property type="protein sequence ID" value="ABL77955"/>
    <property type="gene ID" value="Tpen_0549"/>
</dbReference>
<dbReference type="GO" id="GO:0008757">
    <property type="term" value="F:S-adenosylmethionine-dependent methyltransferase activity"/>
    <property type="evidence" value="ECO:0007669"/>
    <property type="project" value="TreeGrafter"/>
</dbReference>
<dbReference type="GO" id="GO:0008175">
    <property type="term" value="F:tRNA methyltransferase activity"/>
    <property type="evidence" value="ECO:0007669"/>
    <property type="project" value="InterPro"/>
</dbReference>
<dbReference type="AlphaFoldDB" id="A1RXM5"/>
<dbReference type="HOGENOM" id="CLU_1357977_0_0_2"/>
<dbReference type="STRING" id="368408.Tpen_0549"/>
<evidence type="ECO:0000256" key="2">
    <source>
        <dbReference type="ARBA" id="ARBA00022603"/>
    </source>
</evidence>
<dbReference type="RefSeq" id="WP_011752220.1">
    <property type="nucleotide sequence ID" value="NC_008698.1"/>
</dbReference>
<accession>A1RXM5</accession>
<evidence type="ECO:0000256" key="1">
    <source>
        <dbReference type="ARBA" id="ARBA00022490"/>
    </source>
</evidence>
<dbReference type="Pfam" id="PF04013">
    <property type="entry name" value="Methyltrn_RNA_2"/>
    <property type="match status" value="1"/>
</dbReference>
<dbReference type="KEGG" id="tpe:Tpen_0549"/>
<keyword evidence="2" id="KW-0489">Methyltransferase</keyword>
<reference evidence="6" key="1">
    <citation type="journal article" date="2008" name="J. Bacteriol.">
        <title>Genome sequence of Thermofilum pendens reveals an exceptional loss of biosynthetic pathways without genome reduction.</title>
        <authorList>
            <person name="Anderson I."/>
            <person name="Rodriguez J."/>
            <person name="Susanti D."/>
            <person name="Porat I."/>
            <person name="Reich C."/>
            <person name="Ulrich L.E."/>
            <person name="Elkins J.G."/>
            <person name="Mavromatis K."/>
            <person name="Lykidis A."/>
            <person name="Kim E."/>
            <person name="Thompson L.S."/>
            <person name="Nolan M."/>
            <person name="Land M."/>
            <person name="Copeland A."/>
            <person name="Lapidus A."/>
            <person name="Lucas S."/>
            <person name="Detter C."/>
            <person name="Zhulin I.B."/>
            <person name="Olsen G.J."/>
            <person name="Whitman W."/>
            <person name="Mukhopadhyay B."/>
            <person name="Bristow J."/>
            <person name="Kyrpides N."/>
        </authorList>
    </citation>
    <scope>NUCLEOTIDE SEQUENCE [LARGE SCALE GENOMIC DNA]</scope>
    <source>
        <strain evidence="6">DSM 2475 / Hrk 5</strain>
    </source>
</reference>
<dbReference type="SUPFAM" id="SSF75217">
    <property type="entry name" value="alpha/beta knot"/>
    <property type="match status" value="1"/>
</dbReference>
<dbReference type="EMBL" id="CP000505">
    <property type="protein sequence ID" value="ABL77955.1"/>
    <property type="molecule type" value="Genomic_DNA"/>
</dbReference>
<dbReference type="GO" id="GO:0030488">
    <property type="term" value="P:tRNA methylation"/>
    <property type="evidence" value="ECO:0007669"/>
    <property type="project" value="TreeGrafter"/>
</dbReference>
<dbReference type="eggNOG" id="arCOG01239">
    <property type="taxonomic scope" value="Archaea"/>
</dbReference>
<keyword evidence="4" id="KW-0949">S-adenosyl-L-methionine</keyword>
<keyword evidence="3" id="KW-0808">Transferase</keyword>
<evidence type="ECO:0000256" key="4">
    <source>
        <dbReference type="ARBA" id="ARBA00022691"/>
    </source>
</evidence>
<name>A1RXM5_THEPD</name>
<evidence type="ECO:0000256" key="3">
    <source>
        <dbReference type="ARBA" id="ARBA00022679"/>
    </source>
</evidence>
<keyword evidence="1" id="KW-0963">Cytoplasm</keyword>
<dbReference type="InterPro" id="IPR007158">
    <property type="entry name" value="TrmY"/>
</dbReference>
<sequence>MSLEVLRELVFREKFSRVFVVFSNTAATAPVFTVSTLATLGGRMDVVARSLINALWDLESQRFNTLLVALLNGPPNPPLGLYAWRVPAGGKRSEGFFGGLILEALSGKKVDGLLVEKGARLVDVVSLLKGAGYPVYLLDENGLSYANVNLEEPVAFVLGDHIGIPADLLRQVTRLVDGVISIGRTPYLTSHCIAFVHELLDRSSRLRRHA</sequence>
<dbReference type="Proteomes" id="UP000000641">
    <property type="component" value="Chromosome"/>
</dbReference>
<evidence type="ECO:0008006" key="7">
    <source>
        <dbReference type="Google" id="ProtNLM"/>
    </source>
</evidence>
<evidence type="ECO:0000313" key="6">
    <source>
        <dbReference type="Proteomes" id="UP000000641"/>
    </source>
</evidence>
<proteinExistence type="predicted"/>
<protein>
    <recommendedName>
        <fullName evidence="7">tRNA (pseudouridine(54)-N(1))-methyltransferase</fullName>
    </recommendedName>
</protein>